<dbReference type="InterPro" id="IPR000673">
    <property type="entry name" value="Sig_transdc_resp-reg_Me-estase"/>
</dbReference>
<dbReference type="GO" id="GO:0050568">
    <property type="term" value="F:protein-glutamine glutaminase activity"/>
    <property type="evidence" value="ECO:0007669"/>
    <property type="project" value="UniProtKB-UniRule"/>
</dbReference>
<evidence type="ECO:0000256" key="9">
    <source>
        <dbReference type="SAM" id="MobiDB-lite"/>
    </source>
</evidence>
<reference evidence="12 13" key="1">
    <citation type="submission" date="2020-08" db="EMBL/GenBank/DDBJ databases">
        <title>Genomic Encyclopedia of Type Strains, Phase IV (KMG-IV): sequencing the most valuable type-strain genomes for metagenomic binning, comparative biology and taxonomic classification.</title>
        <authorList>
            <person name="Goeker M."/>
        </authorList>
    </citation>
    <scope>NUCLEOTIDE SEQUENCE [LARGE SCALE GENOMIC DNA]</scope>
    <source>
        <strain evidence="12 13">DSM 27165</strain>
    </source>
</reference>
<dbReference type="EMBL" id="JACHHY010000016">
    <property type="protein sequence ID" value="MBB5019354.1"/>
    <property type="molecule type" value="Genomic_DNA"/>
</dbReference>
<evidence type="ECO:0000256" key="2">
    <source>
        <dbReference type="ARBA" id="ARBA00022500"/>
    </source>
</evidence>
<evidence type="ECO:0000256" key="7">
    <source>
        <dbReference type="PROSITE-ProRule" id="PRU00050"/>
    </source>
</evidence>
<dbReference type="NCBIfam" id="NF009206">
    <property type="entry name" value="PRK12555.1"/>
    <property type="match status" value="1"/>
</dbReference>
<comment type="catalytic activity">
    <reaction evidence="6">
        <text>L-glutaminyl-[protein] + H2O = L-glutamyl-[protein] + NH4(+)</text>
        <dbReference type="Rhea" id="RHEA:16441"/>
        <dbReference type="Rhea" id="RHEA-COMP:10207"/>
        <dbReference type="Rhea" id="RHEA-COMP:10208"/>
        <dbReference type="ChEBI" id="CHEBI:15377"/>
        <dbReference type="ChEBI" id="CHEBI:28938"/>
        <dbReference type="ChEBI" id="CHEBI:29973"/>
        <dbReference type="ChEBI" id="CHEBI:30011"/>
        <dbReference type="EC" id="3.5.1.44"/>
    </reaction>
</comment>
<dbReference type="CDD" id="cd17541">
    <property type="entry name" value="REC_CheB-like"/>
    <property type="match status" value="1"/>
</dbReference>
<dbReference type="GO" id="GO:0000156">
    <property type="term" value="F:phosphorelay response regulator activity"/>
    <property type="evidence" value="ECO:0007669"/>
    <property type="project" value="InterPro"/>
</dbReference>
<dbReference type="InterPro" id="IPR011006">
    <property type="entry name" value="CheY-like_superfamily"/>
</dbReference>
<accession>A0A840MJI0</accession>
<dbReference type="PANTHER" id="PTHR42872:SF6">
    <property type="entry name" value="PROTEIN-GLUTAMATE METHYLESTERASE_PROTEIN-GLUTAMINE GLUTAMINASE"/>
    <property type="match status" value="1"/>
</dbReference>
<comment type="caution">
    <text evidence="12">The sequence shown here is derived from an EMBL/GenBank/DDBJ whole genome shotgun (WGS) entry which is preliminary data.</text>
</comment>
<dbReference type="SUPFAM" id="SSF52172">
    <property type="entry name" value="CheY-like"/>
    <property type="match status" value="1"/>
</dbReference>
<evidence type="ECO:0000256" key="6">
    <source>
        <dbReference type="HAMAP-Rule" id="MF_00099"/>
    </source>
</evidence>
<dbReference type="GO" id="GO:0005737">
    <property type="term" value="C:cytoplasm"/>
    <property type="evidence" value="ECO:0007669"/>
    <property type="project" value="UniProtKB-SubCell"/>
</dbReference>
<feature type="domain" description="CheB-type methylesterase" evidence="11">
    <location>
        <begin position="158"/>
        <end position="350"/>
    </location>
</feature>
<dbReference type="PROSITE" id="PS50110">
    <property type="entry name" value="RESPONSE_REGULATORY"/>
    <property type="match status" value="1"/>
</dbReference>
<evidence type="ECO:0000259" key="10">
    <source>
        <dbReference type="PROSITE" id="PS50110"/>
    </source>
</evidence>
<evidence type="ECO:0000259" key="11">
    <source>
        <dbReference type="PROSITE" id="PS50122"/>
    </source>
</evidence>
<dbReference type="PIRSF" id="PIRSF000876">
    <property type="entry name" value="RR_chemtxs_CheB"/>
    <property type="match status" value="1"/>
</dbReference>
<evidence type="ECO:0000256" key="5">
    <source>
        <dbReference type="ARBA" id="ARBA00048267"/>
    </source>
</evidence>
<dbReference type="AlphaFoldDB" id="A0A840MJI0"/>
<evidence type="ECO:0000256" key="4">
    <source>
        <dbReference type="ARBA" id="ARBA00022801"/>
    </source>
</evidence>
<feature type="active site" evidence="6 7">
    <location>
        <position position="196"/>
    </location>
</feature>
<keyword evidence="2 6" id="KW-0145">Chemotaxis</keyword>
<dbReference type="CDD" id="cd16432">
    <property type="entry name" value="CheB_Rec"/>
    <property type="match status" value="1"/>
</dbReference>
<dbReference type="PROSITE" id="PS50122">
    <property type="entry name" value="CHEB"/>
    <property type="match status" value="1"/>
</dbReference>
<dbReference type="EC" id="3.5.1.44" evidence="6"/>
<dbReference type="GO" id="GO:0008984">
    <property type="term" value="F:protein-glutamate methylesterase activity"/>
    <property type="evidence" value="ECO:0007669"/>
    <property type="project" value="UniProtKB-UniRule"/>
</dbReference>
<organism evidence="12 13">
    <name type="scientific">Chitinivorax tropicus</name>
    <dbReference type="NCBI Taxonomy" id="714531"/>
    <lineage>
        <taxon>Bacteria</taxon>
        <taxon>Pseudomonadati</taxon>
        <taxon>Pseudomonadota</taxon>
        <taxon>Betaproteobacteria</taxon>
        <taxon>Chitinivorax</taxon>
    </lineage>
</organism>
<feature type="modified residue" description="4-aspartylphosphate" evidence="6 8">
    <location>
        <position position="57"/>
    </location>
</feature>
<feature type="domain" description="Response regulatory" evidence="10">
    <location>
        <begin position="6"/>
        <end position="123"/>
    </location>
</feature>
<dbReference type="EC" id="3.1.1.61" evidence="6"/>
<keyword evidence="3 6" id="KW-0597">Phosphoprotein</keyword>
<comment type="PTM">
    <text evidence="6">Phosphorylated by CheA. Phosphorylation of the N-terminal regulatory domain activates the methylesterase activity.</text>
</comment>
<dbReference type="Gene3D" id="3.40.50.180">
    <property type="entry name" value="Methylesterase CheB, C-terminal domain"/>
    <property type="match status" value="1"/>
</dbReference>
<feature type="region of interest" description="Disordered" evidence="9">
    <location>
        <begin position="135"/>
        <end position="155"/>
    </location>
</feature>
<comment type="domain">
    <text evidence="6">Contains a C-terminal catalytic domain, and an N-terminal region which modulates catalytic activity.</text>
</comment>
<dbReference type="SMART" id="SM00448">
    <property type="entry name" value="REC"/>
    <property type="match status" value="1"/>
</dbReference>
<evidence type="ECO:0000313" key="12">
    <source>
        <dbReference type="EMBL" id="MBB5019354.1"/>
    </source>
</evidence>
<keyword evidence="1 6" id="KW-0963">Cytoplasm</keyword>
<dbReference type="Gene3D" id="3.40.50.2300">
    <property type="match status" value="1"/>
</dbReference>
<dbReference type="HAMAP" id="MF_00099">
    <property type="entry name" value="CheB_chemtxs"/>
    <property type="match status" value="1"/>
</dbReference>
<dbReference type="PANTHER" id="PTHR42872">
    <property type="entry name" value="PROTEIN-GLUTAMATE METHYLESTERASE/PROTEIN-GLUTAMINE GLUTAMINASE"/>
    <property type="match status" value="1"/>
</dbReference>
<keyword evidence="4 6" id="KW-0378">Hydrolase</keyword>
<evidence type="ECO:0000256" key="8">
    <source>
        <dbReference type="PROSITE-ProRule" id="PRU00169"/>
    </source>
</evidence>
<dbReference type="InterPro" id="IPR035909">
    <property type="entry name" value="CheB_C"/>
</dbReference>
<comment type="catalytic activity">
    <reaction evidence="5 6">
        <text>[protein]-L-glutamate 5-O-methyl ester + H2O = L-glutamyl-[protein] + methanol + H(+)</text>
        <dbReference type="Rhea" id="RHEA:23236"/>
        <dbReference type="Rhea" id="RHEA-COMP:10208"/>
        <dbReference type="Rhea" id="RHEA-COMP:10311"/>
        <dbReference type="ChEBI" id="CHEBI:15377"/>
        <dbReference type="ChEBI" id="CHEBI:15378"/>
        <dbReference type="ChEBI" id="CHEBI:17790"/>
        <dbReference type="ChEBI" id="CHEBI:29973"/>
        <dbReference type="ChEBI" id="CHEBI:82795"/>
        <dbReference type="EC" id="3.1.1.61"/>
    </reaction>
</comment>
<dbReference type="FunFam" id="3.40.50.2300:FF:000060">
    <property type="entry name" value="Protein-glutamate methylesterase/protein-glutamine glutaminase"/>
    <property type="match status" value="1"/>
</dbReference>
<dbReference type="GO" id="GO:0006935">
    <property type="term" value="P:chemotaxis"/>
    <property type="evidence" value="ECO:0007669"/>
    <property type="project" value="UniProtKB-UniRule"/>
</dbReference>
<dbReference type="Pfam" id="PF00072">
    <property type="entry name" value="Response_reg"/>
    <property type="match status" value="1"/>
</dbReference>
<dbReference type="NCBIfam" id="NF001965">
    <property type="entry name" value="PRK00742.1"/>
    <property type="match status" value="1"/>
</dbReference>
<comment type="subcellular location">
    <subcellularLocation>
        <location evidence="6">Cytoplasm</location>
    </subcellularLocation>
</comment>
<protein>
    <recommendedName>
        <fullName evidence="6">Protein-glutamate methylesterase/protein-glutamine glutaminase</fullName>
        <ecNumber evidence="6">3.1.1.61</ecNumber>
        <ecNumber evidence="6">3.5.1.44</ecNumber>
    </recommendedName>
</protein>
<evidence type="ECO:0000256" key="1">
    <source>
        <dbReference type="ARBA" id="ARBA00022490"/>
    </source>
</evidence>
<comment type="similarity">
    <text evidence="6">Belongs to the CheB family.</text>
</comment>
<sequence>MSKPIRVVVVDDSALMRAVLRDILNSAPDIDVVGVASDPFNARQVIRELEPDVVTLDVEMPRMNGLDFLEKLMRLKPTPVVMVSSLTEAGSDITLRALELGAVDFVAKPKVDIERSMQDYAEVLIEKIRSASKARVRRLESPPSTSDPTPIVKSPPKFMSTEKLIAIGASTGGTEAIREVLASMPPDSPGIMIAQHMPEQFTSGFARRLNDVCRIVVKEAEHGERVLPGHAYIAPGHSHLKLKRSGANYVCELDGSDRVNHHRPSVDVLFQSIALVAGANAVAALLTGMGKDGAQGLLALRQAGAHTIGQDEASCVVYGMPREAALIGATELVLPLKQVAGQLLAWVNSGSRAVRI</sequence>
<dbReference type="Proteomes" id="UP000575898">
    <property type="component" value="Unassembled WGS sequence"/>
</dbReference>
<feature type="active site" evidence="6 7">
    <location>
        <position position="292"/>
    </location>
</feature>
<name>A0A840MJI0_9PROT</name>
<dbReference type="InterPro" id="IPR001789">
    <property type="entry name" value="Sig_transdc_resp-reg_receiver"/>
</dbReference>
<gene>
    <name evidence="6" type="primary">cheB</name>
    <name evidence="12" type="ORF">HNQ59_002655</name>
</gene>
<proteinExistence type="inferred from homology"/>
<comment type="function">
    <text evidence="6">Involved in chemotaxis. Part of a chemotaxis signal transduction system that modulates chemotaxis in response to various stimuli. Catalyzes the demethylation of specific methylglutamate residues introduced into the chemoreceptors (methyl-accepting chemotaxis proteins or MCP) by CheR. Also mediates the irreversible deamidation of specific glutamine residues to glutamic acid.</text>
</comment>
<feature type="active site" evidence="6 7">
    <location>
        <position position="170"/>
    </location>
</feature>
<dbReference type="InterPro" id="IPR008248">
    <property type="entry name" value="CheB-like"/>
</dbReference>
<evidence type="ECO:0000313" key="13">
    <source>
        <dbReference type="Proteomes" id="UP000575898"/>
    </source>
</evidence>
<keyword evidence="13" id="KW-1185">Reference proteome</keyword>
<evidence type="ECO:0000256" key="3">
    <source>
        <dbReference type="ARBA" id="ARBA00022553"/>
    </source>
</evidence>
<dbReference type="SUPFAM" id="SSF52738">
    <property type="entry name" value="Methylesterase CheB, C-terminal domain"/>
    <property type="match status" value="1"/>
</dbReference>
<dbReference type="Pfam" id="PF01339">
    <property type="entry name" value="CheB_methylest"/>
    <property type="match status" value="1"/>
</dbReference>